<sequence>MQKAQSEQRPAIKVKALPKLKTL</sequence>
<organism evidence="2 3">
    <name type="scientific">Candidatus Giovannonibacteria bacterium GW2011_GWB1_47_6b</name>
    <dbReference type="NCBI Taxonomy" id="1618655"/>
    <lineage>
        <taxon>Bacteria</taxon>
        <taxon>Candidatus Giovannoniibacteriota</taxon>
    </lineage>
</organism>
<proteinExistence type="predicted"/>
<accession>A0A0G1T2H9</accession>
<feature type="region of interest" description="Disordered" evidence="1">
    <location>
        <begin position="1"/>
        <end position="23"/>
    </location>
</feature>
<dbReference type="Proteomes" id="UP000034682">
    <property type="component" value="Unassembled WGS sequence"/>
</dbReference>
<dbReference type="EMBL" id="LCOK01000039">
    <property type="protein sequence ID" value="KKU75952.1"/>
    <property type="molecule type" value="Genomic_DNA"/>
</dbReference>
<gene>
    <name evidence="2" type="ORF">UY02_C0039G0001</name>
</gene>
<protein>
    <submittedName>
        <fullName evidence="2">Uncharacterized protein</fullName>
    </submittedName>
</protein>
<feature type="non-terminal residue" evidence="2">
    <location>
        <position position="23"/>
    </location>
</feature>
<dbReference type="AlphaFoldDB" id="A0A0G1T2H9"/>
<name>A0A0G1T2H9_9BACT</name>
<reference evidence="2 3" key="1">
    <citation type="journal article" date="2015" name="Nature">
        <title>rRNA introns, odd ribosomes, and small enigmatic genomes across a large radiation of phyla.</title>
        <authorList>
            <person name="Brown C.T."/>
            <person name="Hug L.A."/>
            <person name="Thomas B.C."/>
            <person name="Sharon I."/>
            <person name="Castelle C.J."/>
            <person name="Singh A."/>
            <person name="Wilkins M.J."/>
            <person name="Williams K.H."/>
            <person name="Banfield J.F."/>
        </authorList>
    </citation>
    <scope>NUCLEOTIDE SEQUENCE [LARGE SCALE GENOMIC DNA]</scope>
</reference>
<comment type="caution">
    <text evidence="2">The sequence shown here is derived from an EMBL/GenBank/DDBJ whole genome shotgun (WGS) entry which is preliminary data.</text>
</comment>
<evidence type="ECO:0000313" key="2">
    <source>
        <dbReference type="EMBL" id="KKU75952.1"/>
    </source>
</evidence>
<evidence type="ECO:0000313" key="3">
    <source>
        <dbReference type="Proteomes" id="UP000034682"/>
    </source>
</evidence>
<evidence type="ECO:0000256" key="1">
    <source>
        <dbReference type="SAM" id="MobiDB-lite"/>
    </source>
</evidence>